<dbReference type="GO" id="GO:0045944">
    <property type="term" value="P:positive regulation of transcription by RNA polymerase II"/>
    <property type="evidence" value="ECO:0007669"/>
    <property type="project" value="TreeGrafter"/>
</dbReference>
<dbReference type="GO" id="GO:0008017">
    <property type="term" value="F:microtubule binding"/>
    <property type="evidence" value="ECO:0007669"/>
    <property type="project" value="InterPro"/>
</dbReference>
<keyword evidence="2" id="KW-1185">Reference proteome</keyword>
<name>A0AAZ1X7Q6_OREAU</name>
<reference evidence="2" key="1">
    <citation type="submission" date="2020-03" db="EMBL/GenBank/DDBJ databases">
        <title>Evolution of repeat sequences and sex chromosomes of tilapia species revealed by chromosome-level genomes.</title>
        <authorList>
            <person name="Xu L."/>
            <person name="Tao W."/>
            <person name="Wang D."/>
            <person name="Zhou Q."/>
        </authorList>
    </citation>
    <scope>NUCLEOTIDE SEQUENCE [LARGE SCALE GENOMIC DNA]</scope>
    <source>
        <strain evidence="2">Israel</strain>
    </source>
</reference>
<evidence type="ECO:0000313" key="2">
    <source>
        <dbReference type="Proteomes" id="UP000472276"/>
    </source>
</evidence>
<protein>
    <submittedName>
        <fullName evidence="1">Uncharacterized protein</fullName>
    </submittedName>
</protein>
<dbReference type="PANTHER" id="PTHR15510">
    <property type="entry name" value="SPERM-ASSOCIATED ANTIGEN 8"/>
    <property type="match status" value="1"/>
</dbReference>
<dbReference type="GeneID" id="116324883"/>
<evidence type="ECO:0000313" key="1">
    <source>
        <dbReference type="Ensembl" id="ENSOABP00000064036.1"/>
    </source>
</evidence>
<dbReference type="GO" id="GO:0005737">
    <property type="term" value="C:cytoplasm"/>
    <property type="evidence" value="ECO:0007669"/>
    <property type="project" value="TreeGrafter"/>
</dbReference>
<dbReference type="GO" id="GO:0005634">
    <property type="term" value="C:nucleus"/>
    <property type="evidence" value="ECO:0007669"/>
    <property type="project" value="TreeGrafter"/>
</dbReference>
<dbReference type="Ensembl" id="ENSOABT00000075090.1">
    <property type="protein sequence ID" value="ENSOABP00000064036.1"/>
    <property type="gene ID" value="ENSOABG00000000959.2"/>
</dbReference>
<reference evidence="1" key="3">
    <citation type="submission" date="2025-09" db="UniProtKB">
        <authorList>
            <consortium name="Ensembl"/>
        </authorList>
    </citation>
    <scope>IDENTIFICATION</scope>
</reference>
<dbReference type="Pfam" id="PF22584">
    <property type="entry name" value="CFAP143"/>
    <property type="match status" value="1"/>
</dbReference>
<dbReference type="Proteomes" id="UP000472276">
    <property type="component" value="Unassembled WGS sequence"/>
</dbReference>
<dbReference type="PANTHER" id="PTHR15510:SF5">
    <property type="entry name" value="SPERM-ASSOCIATED ANTIGEN 8"/>
    <property type="match status" value="1"/>
</dbReference>
<dbReference type="CTD" id="26206"/>
<reference evidence="1" key="2">
    <citation type="submission" date="2025-08" db="UniProtKB">
        <authorList>
            <consortium name="Ensembl"/>
        </authorList>
    </citation>
    <scope>IDENTIFICATION</scope>
</reference>
<dbReference type="InterPro" id="IPR026124">
    <property type="entry name" value="Sperm-assoc_Ag8"/>
</dbReference>
<dbReference type="RefSeq" id="XP_039470310.1">
    <property type="nucleotide sequence ID" value="XM_039614376.1"/>
</dbReference>
<sequence>MTEQTAAAGHKVGKPMSHNWVEERAKMESVTTLKAAYVVPKSPVVRLQGIRGELLKKHTAQMIRSAGYLLYLKCNGLQNFWETRESTDLQPTSMCFAGLYLRKYFEKIRADLNPQTPKTEYCSTTQKDFCVEGFVPFKPETTRVHDYKTDQAITFWSENCQRIQGVTAARSSKGPFRKSALFSTPITERLDEIDLPPDN</sequence>
<dbReference type="KEGG" id="oau:116324883"/>
<dbReference type="AlphaFoldDB" id="A0AAZ1X7Q6"/>
<gene>
    <name evidence="1" type="primary">spag8</name>
</gene>
<organism evidence="1 2">
    <name type="scientific">Oreochromis aureus</name>
    <name type="common">Israeli tilapia</name>
    <name type="synonym">Chromis aureus</name>
    <dbReference type="NCBI Taxonomy" id="47969"/>
    <lineage>
        <taxon>Eukaryota</taxon>
        <taxon>Metazoa</taxon>
        <taxon>Chordata</taxon>
        <taxon>Craniata</taxon>
        <taxon>Vertebrata</taxon>
        <taxon>Euteleostomi</taxon>
        <taxon>Actinopterygii</taxon>
        <taxon>Neopterygii</taxon>
        <taxon>Teleostei</taxon>
        <taxon>Neoteleostei</taxon>
        <taxon>Acanthomorphata</taxon>
        <taxon>Ovalentaria</taxon>
        <taxon>Cichlomorphae</taxon>
        <taxon>Cichliformes</taxon>
        <taxon>Cichlidae</taxon>
        <taxon>African cichlids</taxon>
        <taxon>Pseudocrenilabrinae</taxon>
        <taxon>Oreochromini</taxon>
        <taxon>Oreochromis</taxon>
    </lineage>
</organism>
<accession>A0AAZ1X7Q6</accession>
<proteinExistence type="predicted"/>